<organism evidence="1 2">
    <name type="scientific">Mycoplasma zalophidermidis</name>
    <dbReference type="NCBI Taxonomy" id="398174"/>
    <lineage>
        <taxon>Bacteria</taxon>
        <taxon>Bacillati</taxon>
        <taxon>Mycoplasmatota</taxon>
        <taxon>Mollicutes</taxon>
        <taxon>Mycoplasmataceae</taxon>
        <taxon>Mycoplasma</taxon>
    </lineage>
</organism>
<keyword evidence="1" id="KW-0378">Hydrolase</keyword>
<accession>A0ABS6DT49</accession>
<dbReference type="RefSeq" id="WP_216505557.1">
    <property type="nucleotide sequence ID" value="NZ_JAHMHJ010000003.1"/>
</dbReference>
<protein>
    <submittedName>
        <fullName evidence="1">Cof-type HAD-IIB family hydrolase</fullName>
    </submittedName>
</protein>
<dbReference type="PANTHER" id="PTHR10000">
    <property type="entry name" value="PHOSPHOSERINE PHOSPHATASE"/>
    <property type="match status" value="1"/>
</dbReference>
<dbReference type="NCBIfam" id="NF045966">
    <property type="entry name" value="YcsE_rel_Pase"/>
    <property type="match status" value="1"/>
</dbReference>
<dbReference type="PANTHER" id="PTHR10000:SF8">
    <property type="entry name" value="HAD SUPERFAMILY HYDROLASE-LIKE, TYPE 3"/>
    <property type="match status" value="1"/>
</dbReference>
<reference evidence="1" key="1">
    <citation type="submission" date="2021-06" db="EMBL/GenBank/DDBJ databases">
        <title>Novel Mycoplasma species detected in California sea lions (Zalophus californianus) from the USA.</title>
        <authorList>
            <person name="Volokhov D.V."/>
            <person name="Furtak V.A."/>
            <person name="Zagorodnyaya T.A."/>
        </authorList>
    </citation>
    <scope>NUCLEOTIDE SEQUENCE [LARGE SCALE GENOMIC DNA]</scope>
    <source>
        <strain evidence="1">CSL 4779</strain>
    </source>
</reference>
<dbReference type="Pfam" id="PF08282">
    <property type="entry name" value="Hydrolase_3"/>
    <property type="match status" value="1"/>
</dbReference>
<dbReference type="EMBL" id="JAHMHK010000002">
    <property type="protein sequence ID" value="MBU4693663.1"/>
    <property type="molecule type" value="Genomic_DNA"/>
</dbReference>
<evidence type="ECO:0000313" key="2">
    <source>
        <dbReference type="Proteomes" id="UP000812267"/>
    </source>
</evidence>
<dbReference type="Proteomes" id="UP000812267">
    <property type="component" value="Unassembled WGS sequence"/>
</dbReference>
<evidence type="ECO:0000313" key="1">
    <source>
        <dbReference type="EMBL" id="MBU4693663.1"/>
    </source>
</evidence>
<keyword evidence="2" id="KW-1185">Reference proteome</keyword>
<dbReference type="InterPro" id="IPR006379">
    <property type="entry name" value="HAD-SF_hydro_IIB"/>
</dbReference>
<dbReference type="GO" id="GO:0016787">
    <property type="term" value="F:hydrolase activity"/>
    <property type="evidence" value="ECO:0007669"/>
    <property type="project" value="UniProtKB-KW"/>
</dbReference>
<proteinExistence type="predicted"/>
<comment type="caution">
    <text evidence="1">The sequence shown here is derived from an EMBL/GenBank/DDBJ whole genome shotgun (WGS) entry which is preliminary data.</text>
</comment>
<dbReference type="NCBIfam" id="TIGR01484">
    <property type="entry name" value="HAD-SF-IIB"/>
    <property type="match status" value="1"/>
</dbReference>
<sequence length="280" mass="32099">MTKSALRENIKLAAFDIDGTLLPYEQPEFSDTVSLMFTKLKESNIYSTLATAREFVTIGSLMDKTEDLDFFIGANGMFVYHLKSNKIIYEKTIAFEDLKTLYEELSSIPEYKGLTVTDLDYCYHTPGMNLDTWFLRPHNKKMKPMNWDIMDKNHLHIITIQTENQEGTDAVIEAINEIIEKHDMPLEINSSWHKGVFVCPKGVTKSHTIQWLANYLDLNNHNNVIAFGDSSNDYEMLKDAAYGVAMEDADEYLKLVARDVAKSVNVDGAYWKLKELNLIK</sequence>
<gene>
    <name evidence="1" type="ORF">KQ878_02045</name>
</gene>
<name>A0ABS6DT49_9MOLU</name>
<dbReference type="PROSITE" id="PS01229">
    <property type="entry name" value="COF_2"/>
    <property type="match status" value="1"/>
</dbReference>